<accession>A0ABM1UYW4</accession>
<proteinExistence type="predicted"/>
<feature type="region of interest" description="Disordered" evidence="2">
    <location>
        <begin position="217"/>
        <end position="244"/>
    </location>
</feature>
<dbReference type="Proteomes" id="UP000694930">
    <property type="component" value="Chromosome 11"/>
</dbReference>
<keyword evidence="1" id="KW-0175">Coiled coil</keyword>
<dbReference type="PANTHER" id="PTHR47481:SF36">
    <property type="entry name" value="CCHC-TYPE DOMAIN-CONTAINING PROTEIN"/>
    <property type="match status" value="1"/>
</dbReference>
<reference evidence="4" key="2">
    <citation type="submission" date="2025-08" db="UniProtKB">
        <authorList>
            <consortium name="RefSeq"/>
        </authorList>
    </citation>
    <scope>IDENTIFICATION</scope>
</reference>
<evidence type="ECO:0000256" key="1">
    <source>
        <dbReference type="SAM" id="Coils"/>
    </source>
</evidence>
<organism evidence="3 4">
    <name type="scientific">Solanum pennellii</name>
    <name type="common">Tomato</name>
    <name type="synonym">Lycopersicon pennellii</name>
    <dbReference type="NCBI Taxonomy" id="28526"/>
    <lineage>
        <taxon>Eukaryota</taxon>
        <taxon>Viridiplantae</taxon>
        <taxon>Streptophyta</taxon>
        <taxon>Embryophyta</taxon>
        <taxon>Tracheophyta</taxon>
        <taxon>Spermatophyta</taxon>
        <taxon>Magnoliopsida</taxon>
        <taxon>eudicotyledons</taxon>
        <taxon>Gunneridae</taxon>
        <taxon>Pentapetalae</taxon>
        <taxon>asterids</taxon>
        <taxon>lamiids</taxon>
        <taxon>Solanales</taxon>
        <taxon>Solanaceae</taxon>
        <taxon>Solanoideae</taxon>
        <taxon>Solaneae</taxon>
        <taxon>Solanum</taxon>
        <taxon>Solanum subgen. Lycopersicon</taxon>
    </lineage>
</organism>
<dbReference type="Pfam" id="PF14223">
    <property type="entry name" value="Retrotran_gag_2"/>
    <property type="match status" value="1"/>
</dbReference>
<dbReference type="RefSeq" id="XP_027768682.1">
    <property type="nucleotide sequence ID" value="XM_027912881.1"/>
</dbReference>
<name>A0ABM1UYW4_SOLPN</name>
<evidence type="ECO:0000313" key="4">
    <source>
        <dbReference type="RefSeq" id="XP_027768682.1"/>
    </source>
</evidence>
<sequence length="244" mass="27745">MNFNGRANGLGMKLLNQSNYKVWRTCMESYIVGEDLWDAVNGNDTSPPADVPKNSSALKKWKQINAKAEFVLKRSISSNLFDHIIRCKSAHEIRRTLDQLFNKKNEARLQILENELANTIQGNLSIVEYFLKIKNLCSEISLLNPEEAIFEARIKTNIIRGLKSEYIPFVTSIQGWAQQPSLEEFENLLSSEELAKQMAGVSIKKGEENALVSNKSKFKRKTVRDRPQSQFQKGSISLGKEGEY</sequence>
<dbReference type="PANTHER" id="PTHR47481">
    <property type="match status" value="1"/>
</dbReference>
<protein>
    <submittedName>
        <fullName evidence="4">Uncharacterized protein LOC114074843</fullName>
    </submittedName>
</protein>
<gene>
    <name evidence="4" type="primary">LOC114074843</name>
</gene>
<feature type="coiled-coil region" evidence="1">
    <location>
        <begin position="90"/>
        <end position="122"/>
    </location>
</feature>
<reference evidence="3" key="1">
    <citation type="journal article" date="2014" name="Nat. Genet.">
        <title>The genome of the stress-tolerant wild tomato species Solanum pennellii.</title>
        <authorList>
            <person name="Bolger A."/>
            <person name="Scossa F."/>
            <person name="Bolger M.E."/>
            <person name="Lanz C."/>
            <person name="Maumus F."/>
            <person name="Tohge T."/>
            <person name="Quesneville H."/>
            <person name="Alseekh S."/>
            <person name="Sorensen I."/>
            <person name="Lichtenstein G."/>
            <person name="Fich E.A."/>
            <person name="Conte M."/>
            <person name="Keller H."/>
            <person name="Schneeberger K."/>
            <person name="Schwacke R."/>
            <person name="Ofner I."/>
            <person name="Vrebalov J."/>
            <person name="Xu Y."/>
            <person name="Osorio S."/>
            <person name="Aflitos S.A."/>
            <person name="Schijlen E."/>
            <person name="Jimenez-Gomez J.M."/>
            <person name="Ryngajllo M."/>
            <person name="Kimura S."/>
            <person name="Kumar R."/>
            <person name="Koenig D."/>
            <person name="Headland L.R."/>
            <person name="Maloof J.N."/>
            <person name="Sinha N."/>
            <person name="van Ham R.C."/>
            <person name="Lankhorst R.K."/>
            <person name="Mao L."/>
            <person name="Vogel A."/>
            <person name="Arsova B."/>
            <person name="Panstruga R."/>
            <person name="Fei Z."/>
            <person name="Rose J.K."/>
            <person name="Zamir D."/>
            <person name="Carrari F."/>
            <person name="Giovannoni J.J."/>
            <person name="Weigel D."/>
            <person name="Usadel B."/>
            <person name="Fernie A.R."/>
        </authorList>
    </citation>
    <scope>NUCLEOTIDE SEQUENCE [LARGE SCALE GENOMIC DNA]</scope>
    <source>
        <strain evidence="3">cv. LA0716</strain>
    </source>
</reference>
<evidence type="ECO:0000256" key="2">
    <source>
        <dbReference type="SAM" id="MobiDB-lite"/>
    </source>
</evidence>
<dbReference type="GeneID" id="114074843"/>
<evidence type="ECO:0000313" key="3">
    <source>
        <dbReference type="Proteomes" id="UP000694930"/>
    </source>
</evidence>
<keyword evidence="3" id="KW-1185">Reference proteome</keyword>